<comment type="caution">
    <text evidence="1">The sequence shown here is derived from an EMBL/GenBank/DDBJ whole genome shotgun (WGS) entry which is preliminary data.</text>
</comment>
<evidence type="ECO:0000313" key="2">
    <source>
        <dbReference type="Proteomes" id="UP001597101"/>
    </source>
</evidence>
<dbReference type="EMBL" id="JBHTJV010000003">
    <property type="protein sequence ID" value="MFD0915556.1"/>
    <property type="molecule type" value="Genomic_DNA"/>
</dbReference>
<gene>
    <name evidence="1" type="ORF">ACFQ14_03960</name>
</gene>
<dbReference type="Pfam" id="PF10098">
    <property type="entry name" value="DUF2336"/>
    <property type="match status" value="1"/>
</dbReference>
<sequence length="392" mass="42653">MVLDRFVLWLKSAASGEKIEAIADVVETFRDAEQGSKERAACERLFALFVTDPDANVRQRLATQVADVPDLPKALVWNLLQDEPAIAAPLYAQSKHLCERTLLAGVEEGGDVIQTAIAGRSGLSGDIVCALVAKGTASAIARILENEEIVLGPVLKHDIATAHGNDARVRDLLLNTEDLAPHTRQLLVRGLSTSLAAFVSGTGWCDSKRLNTVTNDAANRATLTIAGDCLSDTKDKGCDAMVLYVDHLRATSQLTPALILRSICAGHGTFFEAALANLSGMSLKRVQAIIDDGRSSAFRALYARTNLPEKAFNVFRSSISVWQKLQREFEWSTVSESELYAAAVEQIVEQAQDDPTTEPSLMAMLHRMLAEATREHFRDEHHIKLLAPPMAA</sequence>
<dbReference type="InterPro" id="IPR014598">
    <property type="entry name" value="UCP035865"/>
</dbReference>
<proteinExistence type="predicted"/>
<dbReference type="RefSeq" id="WP_377211415.1">
    <property type="nucleotide sequence ID" value="NZ_JBHTJV010000003.1"/>
</dbReference>
<keyword evidence="2" id="KW-1185">Reference proteome</keyword>
<dbReference type="Proteomes" id="UP001597101">
    <property type="component" value="Unassembled WGS sequence"/>
</dbReference>
<organism evidence="1 2">
    <name type="scientific">Pseudahrensia aquimaris</name>
    <dbReference type="NCBI Taxonomy" id="744461"/>
    <lineage>
        <taxon>Bacteria</taxon>
        <taxon>Pseudomonadati</taxon>
        <taxon>Pseudomonadota</taxon>
        <taxon>Alphaproteobacteria</taxon>
        <taxon>Hyphomicrobiales</taxon>
        <taxon>Ahrensiaceae</taxon>
        <taxon>Pseudahrensia</taxon>
    </lineage>
</organism>
<reference evidence="2" key="1">
    <citation type="journal article" date="2019" name="Int. J. Syst. Evol. Microbiol.">
        <title>The Global Catalogue of Microorganisms (GCM) 10K type strain sequencing project: providing services to taxonomists for standard genome sequencing and annotation.</title>
        <authorList>
            <consortium name="The Broad Institute Genomics Platform"/>
            <consortium name="The Broad Institute Genome Sequencing Center for Infectious Disease"/>
            <person name="Wu L."/>
            <person name="Ma J."/>
        </authorList>
    </citation>
    <scope>NUCLEOTIDE SEQUENCE [LARGE SCALE GENOMIC DNA]</scope>
    <source>
        <strain evidence="2">CCUG 60023</strain>
    </source>
</reference>
<dbReference type="InterPro" id="IPR019285">
    <property type="entry name" value="DUF2336"/>
</dbReference>
<protein>
    <submittedName>
        <fullName evidence="1">DUF2336 domain-containing protein</fullName>
    </submittedName>
</protein>
<accession>A0ABW3FAV9</accession>
<name>A0ABW3FAV9_9HYPH</name>
<dbReference type="PIRSF" id="PIRSF035865">
    <property type="entry name" value="UCP035865"/>
    <property type="match status" value="1"/>
</dbReference>
<evidence type="ECO:0000313" key="1">
    <source>
        <dbReference type="EMBL" id="MFD0915556.1"/>
    </source>
</evidence>